<dbReference type="GeneID" id="36592934"/>
<feature type="region of interest" description="Disordered" evidence="2">
    <location>
        <begin position="511"/>
        <end position="551"/>
    </location>
</feature>
<dbReference type="Pfam" id="PF01803">
    <property type="entry name" value="LIM_bind"/>
    <property type="match status" value="1"/>
</dbReference>
<feature type="region of interest" description="Disordered" evidence="2">
    <location>
        <begin position="167"/>
        <end position="300"/>
    </location>
</feature>
<evidence type="ECO:0000256" key="2">
    <source>
        <dbReference type="SAM" id="MobiDB-lite"/>
    </source>
</evidence>
<feature type="region of interest" description="Disordered" evidence="2">
    <location>
        <begin position="1"/>
        <end position="44"/>
    </location>
</feature>
<dbReference type="EMBL" id="KZ613813">
    <property type="protein sequence ID" value="PMD59667.1"/>
    <property type="molecule type" value="Genomic_DNA"/>
</dbReference>
<sequence length="717" mass="78410">MTSLAQAYSPHPGGMQQHPMAPGHPGMAVPHNPGQGQPGPGMPQQMHMGVSGPGPQVTQGGAMMGGIPPGAGGPSAHALQHLNPSQAQQAQLFQQQQQMAFANNPQLQQQMQQQQMIQQQRQQQAARQAMLAQQYSGPLPMGMPNGMNQMAQFNAMRGPMARPVNLPQHLQQQQQQAEHTLQQQQAQAQAQAQHQHQQQIMMAQQAAMQHQASSQGQGGNNQQGQPNQMNPQQIQNMQTQALMGQQAHQQQQQQATATSQQGQGQVQTTTSSAQAPPNTQAPSQQAQQAPQQQTGMQQQQQAQQQQQQATAMLQQQAQQRQGEKFKGQYLMKLMQFGDHLANFGVSSKPLHAYMANGAQRLAAQASKQTDDLNYWLNFRDRFFSPKGVLRHSVWVVDDSSNKQYEIAFPALARYFHTHFESGIKNMQMIMEKGTEKELPNNGHYTESMKSSFVYWFDNGSQLIASGTLKAHFDAEQKIELLEFVTTGHEEYIPRTRILEAARPLHEWQKEWHKANSPPEGKQSPEMNKKKAKALKSPNHPPPEIDLPASKVKPSMGITPSVFRFLECSEVVGQMSPLFGYSHQNPTLSPYAALDRYVASVAANGAGNPTGLQGGPRTPGVGNFPMGTSPAQGHLNLPDGSPHLSGSPAQAPGMQLQQSQHGTSSSGPSANTSPNASNKRRRPSAVKEEEPQQVNGTQSKTSVKPSPRIGGKRQKNTS</sequence>
<organism evidence="3 4">
    <name type="scientific">Hyaloscypha bicolor E</name>
    <dbReference type="NCBI Taxonomy" id="1095630"/>
    <lineage>
        <taxon>Eukaryota</taxon>
        <taxon>Fungi</taxon>
        <taxon>Dikarya</taxon>
        <taxon>Ascomycota</taxon>
        <taxon>Pezizomycotina</taxon>
        <taxon>Leotiomycetes</taxon>
        <taxon>Helotiales</taxon>
        <taxon>Hyaloscyphaceae</taxon>
        <taxon>Hyaloscypha</taxon>
        <taxon>Hyaloscypha bicolor</taxon>
    </lineage>
</organism>
<evidence type="ECO:0000313" key="3">
    <source>
        <dbReference type="EMBL" id="PMD59667.1"/>
    </source>
</evidence>
<gene>
    <name evidence="3" type="ORF">K444DRAFT_643400</name>
</gene>
<dbReference type="OrthoDB" id="774557at2759"/>
<keyword evidence="4" id="KW-1185">Reference proteome</keyword>
<proteinExistence type="predicted"/>
<dbReference type="PANTHER" id="PTHR10378">
    <property type="entry name" value="LIM DOMAIN-BINDING PROTEIN"/>
    <property type="match status" value="1"/>
</dbReference>
<dbReference type="AlphaFoldDB" id="A0A2J6T9H8"/>
<feature type="region of interest" description="Disordered" evidence="2">
    <location>
        <begin position="606"/>
        <end position="717"/>
    </location>
</feature>
<feature type="compositionally biased region" description="Low complexity" evidence="2">
    <location>
        <begin position="168"/>
        <end position="215"/>
    </location>
</feature>
<dbReference type="Proteomes" id="UP000235371">
    <property type="component" value="Unassembled WGS sequence"/>
</dbReference>
<protein>
    <recommendedName>
        <fullName evidence="5">LIM-domain-containing protein</fullName>
    </recommendedName>
</protein>
<feature type="compositionally biased region" description="Low complexity" evidence="2">
    <location>
        <begin position="222"/>
        <end position="300"/>
    </location>
</feature>
<dbReference type="InterPro" id="IPR029005">
    <property type="entry name" value="LIM-bd/SEUSS"/>
</dbReference>
<dbReference type="PROSITE" id="PS50256">
    <property type="entry name" value="PIR_REPEAT_2"/>
    <property type="match status" value="1"/>
</dbReference>
<keyword evidence="1" id="KW-0732">Signal</keyword>
<evidence type="ECO:0000313" key="4">
    <source>
        <dbReference type="Proteomes" id="UP000235371"/>
    </source>
</evidence>
<dbReference type="InParanoid" id="A0A2J6T9H8"/>
<dbReference type="GO" id="GO:0005199">
    <property type="term" value="F:structural constituent of cell wall"/>
    <property type="evidence" value="ECO:0007669"/>
    <property type="project" value="InterPro"/>
</dbReference>
<reference evidence="3 4" key="1">
    <citation type="submission" date="2016-04" db="EMBL/GenBank/DDBJ databases">
        <title>A degradative enzymes factory behind the ericoid mycorrhizal symbiosis.</title>
        <authorList>
            <consortium name="DOE Joint Genome Institute"/>
            <person name="Martino E."/>
            <person name="Morin E."/>
            <person name="Grelet G."/>
            <person name="Kuo A."/>
            <person name="Kohler A."/>
            <person name="Daghino S."/>
            <person name="Barry K."/>
            <person name="Choi C."/>
            <person name="Cichocki N."/>
            <person name="Clum A."/>
            <person name="Copeland A."/>
            <person name="Hainaut M."/>
            <person name="Haridas S."/>
            <person name="Labutti K."/>
            <person name="Lindquist E."/>
            <person name="Lipzen A."/>
            <person name="Khouja H.-R."/>
            <person name="Murat C."/>
            <person name="Ohm R."/>
            <person name="Olson A."/>
            <person name="Spatafora J."/>
            <person name="Veneault-Fourrey C."/>
            <person name="Henrissat B."/>
            <person name="Grigoriev I."/>
            <person name="Martin F."/>
            <person name="Perotto S."/>
        </authorList>
    </citation>
    <scope>NUCLEOTIDE SEQUENCE [LARGE SCALE GENOMIC DNA]</scope>
    <source>
        <strain evidence="3 4">E</strain>
    </source>
</reference>
<accession>A0A2J6T9H8</accession>
<name>A0A2J6T9H8_9HELO</name>
<evidence type="ECO:0008006" key="5">
    <source>
        <dbReference type="Google" id="ProtNLM"/>
    </source>
</evidence>
<feature type="compositionally biased region" description="Polar residues" evidence="2">
    <location>
        <begin position="654"/>
        <end position="676"/>
    </location>
</feature>
<dbReference type="InterPro" id="IPR000420">
    <property type="entry name" value="Yeast_PIR_rpt"/>
</dbReference>
<dbReference type="STRING" id="1095630.A0A2J6T9H8"/>
<feature type="compositionally biased region" description="Polar residues" evidence="2">
    <location>
        <begin position="691"/>
        <end position="703"/>
    </location>
</feature>
<dbReference type="RefSeq" id="XP_024736571.1">
    <property type="nucleotide sequence ID" value="XM_024884857.1"/>
</dbReference>
<evidence type="ECO:0000256" key="1">
    <source>
        <dbReference type="ARBA" id="ARBA00022729"/>
    </source>
</evidence>